<feature type="region of interest" description="Disordered" evidence="1">
    <location>
        <begin position="621"/>
        <end position="657"/>
    </location>
</feature>
<feature type="compositionally biased region" description="Polar residues" evidence="1">
    <location>
        <begin position="127"/>
        <end position="136"/>
    </location>
</feature>
<dbReference type="AlphaFoldDB" id="A0A9N8DWJ6"/>
<evidence type="ECO:0000256" key="1">
    <source>
        <dbReference type="SAM" id="MobiDB-lite"/>
    </source>
</evidence>
<reference evidence="2" key="1">
    <citation type="submission" date="2020-06" db="EMBL/GenBank/DDBJ databases">
        <authorList>
            <consortium name="Plant Systems Biology data submission"/>
        </authorList>
    </citation>
    <scope>NUCLEOTIDE SEQUENCE</scope>
    <source>
        <strain evidence="2">D6</strain>
    </source>
</reference>
<feature type="compositionally biased region" description="Polar residues" evidence="1">
    <location>
        <begin position="79"/>
        <end position="90"/>
    </location>
</feature>
<proteinExistence type="predicted"/>
<feature type="compositionally biased region" description="Acidic residues" evidence="1">
    <location>
        <begin position="217"/>
        <end position="231"/>
    </location>
</feature>
<dbReference type="InterPro" id="IPR029044">
    <property type="entry name" value="Nucleotide-diphossugar_trans"/>
</dbReference>
<evidence type="ECO:0000313" key="2">
    <source>
        <dbReference type="EMBL" id="CAB9510066.1"/>
    </source>
</evidence>
<dbReference type="InterPro" id="IPR050587">
    <property type="entry name" value="GNT1/Glycosyltrans_8"/>
</dbReference>
<dbReference type="PANTHER" id="PTHR11183">
    <property type="entry name" value="GLYCOGENIN SUBFAMILY MEMBER"/>
    <property type="match status" value="1"/>
</dbReference>
<sequence length="657" mass="74522">MALCLSWTTLRAGLICMAFVCILANLNGSRLTSKAVFDLLFTDENTAVTLPEHVVETALSKLTDAQLESLYFGGKENHVNASNAGNNQHVSRIESHGKKKIRGQPFHETEETAEERKHEEDQEEPSTRISEGQLADTTIMSTQQDRVNEKALLDAAAATKERIRKIKKNDLTGTVDNASKVTTRETENANEKELIDSTSSKDTDKDANENVDTKEADNEDTNEENDTDVEEHDTQTNTLQTASTATNTTIHISTEPAWSPSWVSDETGSPYTYAMFSWLCDPDDKEHSMPAYKSYLANILVAAKLLRDFGSKADFNAVIKMKYGSNHTRLLQEDEAMMETMGIRVTYLPQTKDGANFYVDQLNKMYILNMTQYRRVLFLDGDVMPMNNLDYLFELSDGPNPLLKENAVLAGYTEPANGGFFMMRPNATAYLDIQRIIALRPPQSLKRLRWFDQVQGWGHAIVPPDMYESNHPKTQGTKWKFHGAFTDQGLIYSYPKYNLRSMTQIFSRKIVNFGPGPNGTTIVEKVINVTSVQTSPFSQYTQPQFDFSPGSCMMFTYKYAPDWPGCVPPYADHSHFTGKKKPWSYRKPDDLWEETKPRNDFYLWWRTLDQLQQSGINITFSEATKVSKNTRKPKEKKTRKKRGKQAPSNTTTTTEAR</sequence>
<comment type="caution">
    <text evidence="2">The sequence shown here is derived from an EMBL/GenBank/DDBJ whole genome shotgun (WGS) entry which is preliminary data.</text>
</comment>
<feature type="compositionally biased region" description="Basic residues" evidence="1">
    <location>
        <begin position="628"/>
        <end position="644"/>
    </location>
</feature>
<feature type="compositionally biased region" description="Low complexity" evidence="1">
    <location>
        <begin position="235"/>
        <end position="245"/>
    </location>
</feature>
<feature type="compositionally biased region" description="Polar residues" evidence="1">
    <location>
        <begin position="646"/>
        <end position="657"/>
    </location>
</feature>
<evidence type="ECO:0000313" key="3">
    <source>
        <dbReference type="Proteomes" id="UP001153069"/>
    </source>
</evidence>
<dbReference type="SUPFAM" id="SSF53448">
    <property type="entry name" value="Nucleotide-diphospho-sugar transferases"/>
    <property type="match status" value="1"/>
</dbReference>
<dbReference type="Gene3D" id="3.90.550.10">
    <property type="entry name" value="Spore Coat Polysaccharide Biosynthesis Protein SpsA, Chain A"/>
    <property type="match status" value="1"/>
</dbReference>
<dbReference type="OrthoDB" id="2014201at2759"/>
<name>A0A9N8DWJ6_9STRA</name>
<feature type="compositionally biased region" description="Basic and acidic residues" evidence="1">
    <location>
        <begin position="105"/>
        <end position="120"/>
    </location>
</feature>
<keyword evidence="3" id="KW-1185">Reference proteome</keyword>
<organism evidence="2 3">
    <name type="scientific">Seminavis robusta</name>
    <dbReference type="NCBI Taxonomy" id="568900"/>
    <lineage>
        <taxon>Eukaryota</taxon>
        <taxon>Sar</taxon>
        <taxon>Stramenopiles</taxon>
        <taxon>Ochrophyta</taxon>
        <taxon>Bacillariophyta</taxon>
        <taxon>Bacillariophyceae</taxon>
        <taxon>Bacillariophycidae</taxon>
        <taxon>Naviculales</taxon>
        <taxon>Naviculaceae</taxon>
        <taxon>Seminavis</taxon>
    </lineage>
</organism>
<protein>
    <submittedName>
        <fullName evidence="2">Uncharacterized protein</fullName>
    </submittedName>
</protein>
<accession>A0A9N8DWJ6</accession>
<dbReference type="Proteomes" id="UP001153069">
    <property type="component" value="Unassembled WGS sequence"/>
</dbReference>
<dbReference type="EMBL" id="CAICTM010000417">
    <property type="protein sequence ID" value="CAB9510066.1"/>
    <property type="molecule type" value="Genomic_DNA"/>
</dbReference>
<feature type="region of interest" description="Disordered" evidence="1">
    <location>
        <begin position="178"/>
        <end position="245"/>
    </location>
</feature>
<feature type="compositionally biased region" description="Basic and acidic residues" evidence="1">
    <location>
        <begin position="182"/>
        <end position="216"/>
    </location>
</feature>
<feature type="region of interest" description="Disordered" evidence="1">
    <location>
        <begin position="79"/>
        <end position="136"/>
    </location>
</feature>
<gene>
    <name evidence="2" type="ORF">SEMRO_418_G138960.1</name>
</gene>